<keyword evidence="2" id="KW-1185">Reference proteome</keyword>
<dbReference type="InterPro" id="IPR052894">
    <property type="entry name" value="AsmA-related"/>
</dbReference>
<dbReference type="OrthoDB" id="8891556at2"/>
<dbReference type="PANTHER" id="PTHR30441">
    <property type="entry name" value="DUF748 DOMAIN-CONTAINING PROTEIN"/>
    <property type="match status" value="1"/>
</dbReference>
<evidence type="ECO:0008006" key="3">
    <source>
        <dbReference type="Google" id="ProtNLM"/>
    </source>
</evidence>
<evidence type="ECO:0000313" key="2">
    <source>
        <dbReference type="Proteomes" id="UP000487350"/>
    </source>
</evidence>
<dbReference type="EMBL" id="WJBU01000005">
    <property type="protein sequence ID" value="MRD46860.1"/>
    <property type="molecule type" value="Genomic_DNA"/>
</dbReference>
<organism evidence="1 2">
    <name type="scientific">Caenimonas koreensis DSM 17982</name>
    <dbReference type="NCBI Taxonomy" id="1121255"/>
    <lineage>
        <taxon>Bacteria</taxon>
        <taxon>Pseudomonadati</taxon>
        <taxon>Pseudomonadota</taxon>
        <taxon>Betaproteobacteria</taxon>
        <taxon>Burkholderiales</taxon>
        <taxon>Comamonadaceae</taxon>
        <taxon>Caenimonas</taxon>
    </lineage>
</organism>
<gene>
    <name evidence="1" type="ORF">GHT07_06205</name>
</gene>
<name>A0A844AR92_9BURK</name>
<dbReference type="AlphaFoldDB" id="A0A844AR92"/>
<dbReference type="RefSeq" id="WP_153584196.1">
    <property type="nucleotide sequence ID" value="NZ_WJBU01000005.1"/>
</dbReference>
<accession>A0A844AR92</accession>
<dbReference type="GO" id="GO:0005886">
    <property type="term" value="C:plasma membrane"/>
    <property type="evidence" value="ECO:0007669"/>
    <property type="project" value="TreeGrafter"/>
</dbReference>
<proteinExistence type="predicted"/>
<sequence length="427" mass="43285">MKKWMWWVTGLVVAPALMLAVIALGLQRWVHSDDFRGFVADQVSSAVGVPVELGSIDVDVWPLPAVALNHVRVLSQPPLTLERIIARPSYAPLLRGRLEVKTVIVRNAVVPQAAVAAIGAALRKKPAPADKAATPAEPAATGVKVAMPRKVVLDGISWVSEKGLTTTVDATAEFDEAGLPGNASLEVKKGHLAGAKASVVREADHWAVRVQIGGGTMAGQLKLASGDKALSVLQGELETRNVEIAALTAPSRTLTGKLEASTTLKAEFAAPSALADVLRTQTKFTVRGAVVHGVDLAQAVKAVGTSRGGETHLDALAGNVVTQGRAVQLNSLVATSGVLSASGNVAMSPNKALSGRITVDLVSGAAGGALGIPLAVGGTLDEPSVSLSRGALVGAAIGTVIAPGLGTGGGAKIGDAIGTGLKGLFGK</sequence>
<dbReference type="PANTHER" id="PTHR30441:SF4">
    <property type="entry name" value="PROTEIN ASMA"/>
    <property type="match status" value="1"/>
</dbReference>
<reference evidence="1 2" key="1">
    <citation type="submission" date="2019-11" db="EMBL/GenBank/DDBJ databases">
        <title>Caenimonas koreensis gen. nov., sp. nov., isolated from activated sludge.</title>
        <authorList>
            <person name="Seung H.R."/>
        </authorList>
    </citation>
    <scope>NUCLEOTIDE SEQUENCE [LARGE SCALE GENOMIC DNA]</scope>
    <source>
        <strain evidence="1 2">EMB320</strain>
    </source>
</reference>
<protein>
    <recommendedName>
        <fullName evidence="3">AsmA family protein</fullName>
    </recommendedName>
</protein>
<evidence type="ECO:0000313" key="1">
    <source>
        <dbReference type="EMBL" id="MRD46860.1"/>
    </source>
</evidence>
<dbReference type="GO" id="GO:0090313">
    <property type="term" value="P:regulation of protein targeting to membrane"/>
    <property type="evidence" value="ECO:0007669"/>
    <property type="project" value="TreeGrafter"/>
</dbReference>
<comment type="caution">
    <text evidence="1">The sequence shown here is derived from an EMBL/GenBank/DDBJ whole genome shotgun (WGS) entry which is preliminary data.</text>
</comment>
<dbReference type="Proteomes" id="UP000487350">
    <property type="component" value="Unassembled WGS sequence"/>
</dbReference>